<dbReference type="AlphaFoldDB" id="A0A0C1QLT0"/>
<dbReference type="PANTHER" id="PTHR42932">
    <property type="entry name" value="GENERAL STRESS PROTEIN 20U"/>
    <property type="match status" value="1"/>
</dbReference>
<dbReference type="CDD" id="cd01043">
    <property type="entry name" value="DPS"/>
    <property type="match status" value="1"/>
</dbReference>
<sequence>MTTHNRGKITQVDGSQPLLHQHGHEIQHYGSLREFPIALSHDSRAESCTLVNQILADTIILYHLYKKHHWMMRGHTFYQLHLLLDKHASEQLELIDLMGERVQTLGGVAIADPRHIAEVTKIKRPPNGVEEVPVMLSRLLEAHESIIGEIREAIDKTTANQDSGTNDLLVSQVLRTNELQVWFLAEHLVDTPLVQG</sequence>
<dbReference type="OrthoDB" id="9797023at2"/>
<name>A0A0C1QLT0_9CYAN</name>
<proteinExistence type="inferred from homology"/>
<gene>
    <name evidence="4" type="ORF">DA73_0245385</name>
</gene>
<dbReference type="PANTHER" id="PTHR42932:SF1">
    <property type="entry name" value="GENERAL STRESS PROTEIN 20U"/>
    <property type="match status" value="1"/>
</dbReference>
<comment type="similarity">
    <text evidence="1 2">Belongs to the Dps family.</text>
</comment>
<dbReference type="InterPro" id="IPR023188">
    <property type="entry name" value="DPS_DNA-bd_CS"/>
</dbReference>
<dbReference type="Gene3D" id="1.20.1260.10">
    <property type="match status" value="1"/>
</dbReference>
<evidence type="ECO:0000313" key="4">
    <source>
        <dbReference type="EMBL" id="KIE06454.1"/>
    </source>
</evidence>
<dbReference type="InterPro" id="IPR009078">
    <property type="entry name" value="Ferritin-like_SF"/>
</dbReference>
<evidence type="ECO:0000256" key="1">
    <source>
        <dbReference type="ARBA" id="ARBA00009497"/>
    </source>
</evidence>
<dbReference type="EMBL" id="JHEG02000066">
    <property type="protein sequence ID" value="KIE06454.1"/>
    <property type="molecule type" value="Genomic_DNA"/>
</dbReference>
<dbReference type="InterPro" id="IPR002177">
    <property type="entry name" value="DPS_DNA-bd"/>
</dbReference>
<dbReference type="PIRSF" id="PIRSF005900">
    <property type="entry name" value="Dps"/>
    <property type="match status" value="1"/>
</dbReference>
<dbReference type="Pfam" id="PF00210">
    <property type="entry name" value="Ferritin"/>
    <property type="match status" value="1"/>
</dbReference>
<dbReference type="InterPro" id="IPR012347">
    <property type="entry name" value="Ferritin-like"/>
</dbReference>
<dbReference type="SUPFAM" id="SSF47240">
    <property type="entry name" value="Ferritin-like"/>
    <property type="match status" value="1"/>
</dbReference>
<dbReference type="PROSITE" id="PS00818">
    <property type="entry name" value="DPS_1"/>
    <property type="match status" value="1"/>
</dbReference>
<dbReference type="InterPro" id="IPR008331">
    <property type="entry name" value="Ferritin_DPS_dom"/>
</dbReference>
<dbReference type="PROSITE" id="PS00819">
    <property type="entry name" value="DPS_2"/>
    <property type="match status" value="1"/>
</dbReference>
<dbReference type="STRING" id="1479485.DA73_0245385"/>
<dbReference type="GO" id="GO:0016722">
    <property type="term" value="F:oxidoreductase activity, acting on metal ions"/>
    <property type="evidence" value="ECO:0007669"/>
    <property type="project" value="InterPro"/>
</dbReference>
<evidence type="ECO:0000259" key="3">
    <source>
        <dbReference type="Pfam" id="PF00210"/>
    </source>
</evidence>
<dbReference type="PRINTS" id="PR01346">
    <property type="entry name" value="HELNAPAPROT"/>
</dbReference>
<comment type="caution">
    <text evidence="4">The sequence shown here is derived from an EMBL/GenBank/DDBJ whole genome shotgun (WGS) entry which is preliminary data.</text>
</comment>
<dbReference type="GO" id="GO:0008199">
    <property type="term" value="F:ferric iron binding"/>
    <property type="evidence" value="ECO:0007669"/>
    <property type="project" value="InterPro"/>
</dbReference>
<reference evidence="4" key="1">
    <citation type="journal article" date="2015" name="Genome Announc.">
        <title>Draft Genome Sequence of Tolypothrix boutellei Strain VB521301.</title>
        <authorList>
            <person name="Chandrababunaidu M.M."/>
            <person name="Singh D."/>
            <person name="Sen D."/>
            <person name="Bhan S."/>
            <person name="Das S."/>
            <person name="Gupta A."/>
            <person name="Adhikary S.P."/>
            <person name="Tripathy S."/>
        </authorList>
    </citation>
    <scope>NUCLEOTIDE SEQUENCE</scope>
    <source>
        <strain evidence="4">VB521301</strain>
    </source>
</reference>
<protein>
    <submittedName>
        <fullName evidence="4">DNA polymerase</fullName>
    </submittedName>
</protein>
<feature type="domain" description="Ferritin/DPS" evidence="3">
    <location>
        <begin position="50"/>
        <end position="193"/>
    </location>
</feature>
<evidence type="ECO:0000256" key="2">
    <source>
        <dbReference type="RuleBase" id="RU003875"/>
    </source>
</evidence>
<accession>A0A0C1QLT0</accession>
<organism evidence="4">
    <name type="scientific">Tolypothrix bouteillei VB521301</name>
    <dbReference type="NCBI Taxonomy" id="1479485"/>
    <lineage>
        <taxon>Bacteria</taxon>
        <taxon>Bacillati</taxon>
        <taxon>Cyanobacteriota</taxon>
        <taxon>Cyanophyceae</taxon>
        <taxon>Nostocales</taxon>
        <taxon>Tolypothrichaceae</taxon>
        <taxon>Tolypothrix</taxon>
    </lineage>
</organism>